<dbReference type="InterPro" id="IPR050503">
    <property type="entry name" value="cAMP-dep_PK_reg_su-like"/>
</dbReference>
<accession>A0A7S3CLM3</accession>
<dbReference type="PROSITE" id="PS50042">
    <property type="entry name" value="CNMP_BINDING_3"/>
    <property type="match status" value="2"/>
</dbReference>
<organism evidence="8">
    <name type="scientific">Strombidium rassoulzadegani</name>
    <dbReference type="NCBI Taxonomy" id="1082188"/>
    <lineage>
        <taxon>Eukaryota</taxon>
        <taxon>Sar</taxon>
        <taxon>Alveolata</taxon>
        <taxon>Ciliophora</taxon>
        <taxon>Intramacronucleata</taxon>
        <taxon>Spirotrichea</taxon>
        <taxon>Oligotrichia</taxon>
        <taxon>Strombidiidae</taxon>
        <taxon>Strombidium</taxon>
    </lineage>
</organism>
<protein>
    <recommendedName>
        <fullName evidence="7">Cyclic nucleotide-binding domain-containing protein</fullName>
    </recommendedName>
</protein>
<keyword evidence="3" id="KW-0116">cAMP-binding</keyword>
<evidence type="ECO:0000256" key="4">
    <source>
        <dbReference type="ARBA" id="ARBA00022737"/>
    </source>
</evidence>
<proteinExistence type="inferred from homology"/>
<keyword evidence="2" id="KW-0597">Phosphoprotein</keyword>
<feature type="domain" description="Cyclic nucleotide-binding" evidence="7">
    <location>
        <begin position="1"/>
        <end position="120"/>
    </location>
</feature>
<dbReference type="GO" id="GO:0034236">
    <property type="term" value="F:protein kinase A catalytic subunit binding"/>
    <property type="evidence" value="ECO:0007669"/>
    <property type="project" value="TreeGrafter"/>
</dbReference>
<dbReference type="PANTHER" id="PTHR11635:SF152">
    <property type="entry name" value="CAMP-DEPENDENT PROTEIN KINASE TYPE I REGULATORY SUBUNIT-RELATED"/>
    <property type="match status" value="1"/>
</dbReference>
<evidence type="ECO:0000256" key="2">
    <source>
        <dbReference type="ARBA" id="ARBA00022553"/>
    </source>
</evidence>
<evidence type="ECO:0000259" key="7">
    <source>
        <dbReference type="PROSITE" id="PS50042"/>
    </source>
</evidence>
<dbReference type="GO" id="GO:0005952">
    <property type="term" value="C:cAMP-dependent protein kinase complex"/>
    <property type="evidence" value="ECO:0007669"/>
    <property type="project" value="InterPro"/>
</dbReference>
<dbReference type="InterPro" id="IPR000595">
    <property type="entry name" value="cNMP-bd_dom"/>
</dbReference>
<dbReference type="GO" id="GO:0004862">
    <property type="term" value="F:cAMP-dependent protein kinase inhibitor activity"/>
    <property type="evidence" value="ECO:0007669"/>
    <property type="project" value="TreeGrafter"/>
</dbReference>
<dbReference type="EMBL" id="HBIA01006805">
    <property type="protein sequence ID" value="CAE0231682.1"/>
    <property type="molecule type" value="Transcribed_RNA"/>
</dbReference>
<dbReference type="InterPro" id="IPR018490">
    <property type="entry name" value="cNMP-bd_dom_sf"/>
</dbReference>
<dbReference type="CDD" id="cd00038">
    <property type="entry name" value="CAP_ED"/>
    <property type="match status" value="2"/>
</dbReference>
<dbReference type="Pfam" id="PF00027">
    <property type="entry name" value="cNMP_binding"/>
    <property type="match status" value="2"/>
</dbReference>
<evidence type="ECO:0000313" key="8">
    <source>
        <dbReference type="EMBL" id="CAE0231682.1"/>
    </source>
</evidence>
<dbReference type="SMART" id="SM00100">
    <property type="entry name" value="cNMP"/>
    <property type="match status" value="2"/>
</dbReference>
<keyword evidence="4" id="KW-0677">Repeat</keyword>
<evidence type="ECO:0000256" key="5">
    <source>
        <dbReference type="ARBA" id="ARBA00022741"/>
    </source>
</evidence>
<reference evidence="8" key="1">
    <citation type="submission" date="2021-01" db="EMBL/GenBank/DDBJ databases">
        <authorList>
            <person name="Corre E."/>
            <person name="Pelletier E."/>
            <person name="Niang G."/>
            <person name="Scheremetjew M."/>
            <person name="Finn R."/>
            <person name="Kale V."/>
            <person name="Holt S."/>
            <person name="Cochrane G."/>
            <person name="Meng A."/>
            <person name="Brown T."/>
            <person name="Cohen L."/>
        </authorList>
    </citation>
    <scope>NUCLEOTIDE SEQUENCE</scope>
    <source>
        <strain evidence="8">Ras09</strain>
    </source>
</reference>
<evidence type="ECO:0000256" key="1">
    <source>
        <dbReference type="ARBA" id="ARBA00005753"/>
    </source>
</evidence>
<dbReference type="PRINTS" id="PR00103">
    <property type="entry name" value="CAMPKINASE"/>
</dbReference>
<feature type="domain" description="Cyclic nucleotide-binding" evidence="7">
    <location>
        <begin position="123"/>
        <end position="241"/>
    </location>
</feature>
<dbReference type="GO" id="GO:0030552">
    <property type="term" value="F:cAMP binding"/>
    <property type="evidence" value="ECO:0007669"/>
    <property type="project" value="UniProtKB-KW"/>
</dbReference>
<dbReference type="Gene3D" id="2.60.120.10">
    <property type="entry name" value="Jelly Rolls"/>
    <property type="match status" value="2"/>
</dbReference>
<dbReference type="PROSITE" id="PS00888">
    <property type="entry name" value="CNMP_BINDING_1"/>
    <property type="match status" value="2"/>
</dbReference>
<dbReference type="AlphaFoldDB" id="A0A7S3CLM3"/>
<sequence length="242" mass="27292">MFVSLDEHDLQVVIDAMDEKKVAPNEFIITEGEPGEVLYIVENGELKCTKVIDGAEKFLKDYKAGDVFGELALLYNAPRAATIQAVSDAHLWVLDRNTFNNIVKEASQNKRQKYEQFLSTVTILKSMDHYERSKMADAIKESKVKKGEVVIKQGDLGETFYILVEGEATANLNDNPDKAVMSYKSGDYFGELALLRGEPRAANVIAETDCKLISLDRKSFKRLLGPLDKILQRNMDHYANYM</sequence>
<evidence type="ECO:0000256" key="6">
    <source>
        <dbReference type="ARBA" id="ARBA00023149"/>
    </source>
</evidence>
<dbReference type="PROSITE" id="PS00889">
    <property type="entry name" value="CNMP_BINDING_2"/>
    <property type="match status" value="2"/>
</dbReference>
<dbReference type="PANTHER" id="PTHR11635">
    <property type="entry name" value="CAMP-DEPENDENT PROTEIN KINASE REGULATORY CHAIN"/>
    <property type="match status" value="1"/>
</dbReference>
<dbReference type="SUPFAM" id="SSF51206">
    <property type="entry name" value="cAMP-binding domain-like"/>
    <property type="match status" value="2"/>
</dbReference>
<dbReference type="InterPro" id="IPR014710">
    <property type="entry name" value="RmlC-like_jellyroll"/>
</dbReference>
<comment type="similarity">
    <text evidence="1">Belongs to the cAMP-dependent kinase regulatory chain family.</text>
</comment>
<name>A0A7S3CLM3_9SPIT</name>
<keyword evidence="6" id="KW-0114">cAMP</keyword>
<dbReference type="InterPro" id="IPR018488">
    <property type="entry name" value="cNMP-bd_CS"/>
</dbReference>
<dbReference type="FunFam" id="2.60.120.10:FF:000006">
    <property type="entry name" value="cAMP-dependent protein kinase type I-alpha regulatory subunit"/>
    <property type="match status" value="1"/>
</dbReference>
<keyword evidence="5" id="KW-0547">Nucleotide-binding</keyword>
<dbReference type="GO" id="GO:0005829">
    <property type="term" value="C:cytosol"/>
    <property type="evidence" value="ECO:0007669"/>
    <property type="project" value="TreeGrafter"/>
</dbReference>
<evidence type="ECO:0000256" key="3">
    <source>
        <dbReference type="ARBA" id="ARBA00022566"/>
    </source>
</evidence>
<gene>
    <name evidence="8" type="ORF">SRAS04492_LOCUS3480</name>
</gene>